<sequence length="86" mass="9998">MRKIFKIISLLILLLLLVYSFFSSNSQLFVFVQLIIIAFLIGFGINCFVKKERYQGTLYFVIAICNITINLDKINKLIQSIQLIHI</sequence>
<dbReference type="EMBL" id="PGUV01000007">
    <property type="protein sequence ID" value="PLS07678.1"/>
    <property type="molecule type" value="Genomic_DNA"/>
</dbReference>
<dbReference type="AlphaFoldDB" id="A0A9Q6F251"/>
<name>A0A9Q6F251_9BACI</name>
<keyword evidence="1" id="KW-0812">Transmembrane</keyword>
<accession>A0A9Q6F251</accession>
<organism evidence="2 3">
    <name type="scientific">Bacillus halotolerans</name>
    <dbReference type="NCBI Taxonomy" id="260554"/>
    <lineage>
        <taxon>Bacteria</taxon>
        <taxon>Bacillati</taxon>
        <taxon>Bacillota</taxon>
        <taxon>Bacilli</taxon>
        <taxon>Bacillales</taxon>
        <taxon>Bacillaceae</taxon>
        <taxon>Bacillus</taxon>
    </lineage>
</organism>
<evidence type="ECO:0008006" key="4">
    <source>
        <dbReference type="Google" id="ProtNLM"/>
    </source>
</evidence>
<gene>
    <name evidence="2" type="ORF">CUU63_10345</name>
</gene>
<dbReference type="RefSeq" id="WP_101860520.1">
    <property type="nucleotide sequence ID" value="NZ_PGUV01000007.1"/>
</dbReference>
<proteinExistence type="predicted"/>
<evidence type="ECO:0000313" key="3">
    <source>
        <dbReference type="Proteomes" id="UP000234803"/>
    </source>
</evidence>
<comment type="caution">
    <text evidence="2">The sequence shown here is derived from an EMBL/GenBank/DDBJ whole genome shotgun (WGS) entry which is preliminary data.</text>
</comment>
<reference evidence="2 3" key="1">
    <citation type="submission" date="2017-12" db="EMBL/GenBank/DDBJ databases">
        <title>Comparative Functional Genomics of Dry Heat Resistant strains isolated from the Viking Spacecraft.</title>
        <authorList>
            <person name="Seuylemezian A."/>
            <person name="Cooper K."/>
            <person name="Vaishampayan P."/>
        </authorList>
    </citation>
    <scope>NUCLEOTIDE SEQUENCE [LARGE SCALE GENOMIC DNA]</scope>
    <source>
        <strain evidence="2 3">V48-19</strain>
    </source>
</reference>
<keyword evidence="1" id="KW-0472">Membrane</keyword>
<evidence type="ECO:0000256" key="1">
    <source>
        <dbReference type="SAM" id="Phobius"/>
    </source>
</evidence>
<feature type="transmembrane region" description="Helical" evidence="1">
    <location>
        <begin position="30"/>
        <end position="49"/>
    </location>
</feature>
<protein>
    <recommendedName>
        <fullName evidence="4">DUF3953 domain-containing protein</fullName>
    </recommendedName>
</protein>
<keyword evidence="1" id="KW-1133">Transmembrane helix</keyword>
<evidence type="ECO:0000313" key="2">
    <source>
        <dbReference type="EMBL" id="PLS07678.1"/>
    </source>
</evidence>
<dbReference type="Proteomes" id="UP000234803">
    <property type="component" value="Unassembled WGS sequence"/>
</dbReference>